<evidence type="ECO:0000313" key="1">
    <source>
        <dbReference type="EnsemblPlants" id="cds.novel_model_4551_5bd9a17a"/>
    </source>
</evidence>
<name>A0A803R378_CANSA</name>
<reference evidence="1" key="2">
    <citation type="submission" date="2021-03" db="UniProtKB">
        <authorList>
            <consortium name="EnsemblPlants"/>
        </authorList>
    </citation>
    <scope>IDENTIFICATION</scope>
</reference>
<dbReference type="AlphaFoldDB" id="A0A803R378"/>
<reference evidence="1" key="1">
    <citation type="submission" date="2018-11" db="EMBL/GenBank/DDBJ databases">
        <authorList>
            <person name="Grassa J C."/>
        </authorList>
    </citation>
    <scope>NUCLEOTIDE SEQUENCE [LARGE SCALE GENOMIC DNA]</scope>
</reference>
<dbReference type="Gramene" id="novel_model_4551_5bd9a17a">
    <property type="protein sequence ID" value="cds.novel_model_4551_5bd9a17a"/>
    <property type="gene ID" value="novel_gene_2386_5bd9a17a"/>
</dbReference>
<protein>
    <submittedName>
        <fullName evidence="1">Uncharacterized protein</fullName>
    </submittedName>
</protein>
<dbReference type="EnsemblPlants" id="novel_model_4551_5bd9a17a">
    <property type="protein sequence ID" value="cds.novel_model_4551_5bd9a17a"/>
    <property type="gene ID" value="novel_gene_2386_5bd9a17a"/>
</dbReference>
<sequence>MGVVTRIKYFSDLDPSLARYCVIQKLINLLEWISLGLISIINKGLIAFQCYFSFSEKFQSCFSIQLLICLN</sequence>
<dbReference type="Proteomes" id="UP000596661">
    <property type="component" value="Chromosome 5"/>
</dbReference>
<accession>A0A803R378</accession>
<keyword evidence="2" id="KW-1185">Reference proteome</keyword>
<evidence type="ECO:0000313" key="2">
    <source>
        <dbReference type="Proteomes" id="UP000596661"/>
    </source>
</evidence>
<organism evidence="1 2">
    <name type="scientific">Cannabis sativa</name>
    <name type="common">Hemp</name>
    <name type="synonym">Marijuana</name>
    <dbReference type="NCBI Taxonomy" id="3483"/>
    <lineage>
        <taxon>Eukaryota</taxon>
        <taxon>Viridiplantae</taxon>
        <taxon>Streptophyta</taxon>
        <taxon>Embryophyta</taxon>
        <taxon>Tracheophyta</taxon>
        <taxon>Spermatophyta</taxon>
        <taxon>Magnoliopsida</taxon>
        <taxon>eudicotyledons</taxon>
        <taxon>Gunneridae</taxon>
        <taxon>Pentapetalae</taxon>
        <taxon>rosids</taxon>
        <taxon>fabids</taxon>
        <taxon>Rosales</taxon>
        <taxon>Cannabaceae</taxon>
        <taxon>Cannabis</taxon>
    </lineage>
</organism>
<proteinExistence type="predicted"/>
<dbReference type="EMBL" id="UZAU01000465">
    <property type="status" value="NOT_ANNOTATED_CDS"/>
    <property type="molecule type" value="Genomic_DNA"/>
</dbReference>